<keyword evidence="2" id="KW-0418">Kinase</keyword>
<sequence length="636" mass="71058">MPTNLSVPPLSSSTALLSPTCCCHLIPVGHHRFYSQIYVLPATNLIYHLDVRNPQIHPTFEVGESTAHSNPNVQASASSSSIAHQRLEGLQQKMAAIEATLGTPFNTPSHGLHTPIPVYSDNWSVKTVLEGQHKFGFLTEEIPHDPLENPQEREGRGLSSSIHIYQELYICVLEFLECLSPIHAKEADVVQRRILGQGPIPSLMEVCSETRLEKDRTSAMSILTTPTIDSAVVRGPFPMAMFSLMENQFLFDLSSGKMIGTARHSSGPISSPTNLRRCSHCNPSYQPNVFSCPITPDPLKYQQDYKCFHPSSRKYFVSMDVIFLEDRHFFPVSLLQEENKSKESNSNWMIFLKSSGPTLIGPSLDPHNTILPLNQVPKKTYYMRNLKKEVGSPANQPTPIQDFEPLRDQGMTDSNDSHIDSKMSESDRSKTAIPENIGEQGHVDTKVIPDGKDNNDENEGTKSCTKHSIANYVSYENLSPQFRAFTVSIDSILDVKNAFLNEDLEEEVPGSEAQYEVSKAWKIIVLIVHVDDIVLARDNHAEIIQLKKKNGKYTLDLSTKASMLGCRSVGVSSTDRTKHVEIERHFIKERLDNGSICILYTPSSQQVADVLTKGFLKQNFDFCVSKLGLIDIYVPT</sequence>
<evidence type="ECO:0000256" key="1">
    <source>
        <dbReference type="SAM" id="MobiDB-lite"/>
    </source>
</evidence>
<evidence type="ECO:0000313" key="3">
    <source>
        <dbReference type="Proteomes" id="UP000321947"/>
    </source>
</evidence>
<protein>
    <submittedName>
        <fullName evidence="2">Cysteine-rich RLK (RECEPTOR-like protein kinase) 8</fullName>
    </submittedName>
</protein>
<evidence type="ECO:0000313" key="2">
    <source>
        <dbReference type="EMBL" id="TYK15495.1"/>
    </source>
</evidence>
<feature type="compositionally biased region" description="Basic and acidic residues" evidence="1">
    <location>
        <begin position="443"/>
        <end position="455"/>
    </location>
</feature>
<keyword evidence="2" id="KW-0675">Receptor</keyword>
<comment type="caution">
    <text evidence="2">The sequence shown here is derived from an EMBL/GenBank/DDBJ whole genome shotgun (WGS) entry which is preliminary data.</text>
</comment>
<accession>A0A5D3CVE5</accession>
<feature type="region of interest" description="Disordered" evidence="1">
    <location>
        <begin position="443"/>
        <end position="462"/>
    </location>
</feature>
<dbReference type="Proteomes" id="UP000321947">
    <property type="component" value="Unassembled WGS sequence"/>
</dbReference>
<reference evidence="2 3" key="1">
    <citation type="submission" date="2019-08" db="EMBL/GenBank/DDBJ databases">
        <title>Draft genome sequences of two oriental melons (Cucumis melo L. var makuwa).</title>
        <authorList>
            <person name="Kwon S.-Y."/>
        </authorList>
    </citation>
    <scope>NUCLEOTIDE SEQUENCE [LARGE SCALE GENOMIC DNA]</scope>
    <source>
        <strain evidence="3">cv. Chang Bougi</strain>
        <tissue evidence="2">Leaf</tissue>
    </source>
</reference>
<dbReference type="AlphaFoldDB" id="A0A5D3CVE5"/>
<keyword evidence="2" id="KW-0808">Transferase</keyword>
<proteinExistence type="predicted"/>
<gene>
    <name evidence="2" type="ORF">E5676_scaffold477G00820</name>
</gene>
<name>A0A5D3CVE5_CUCMM</name>
<feature type="region of interest" description="Disordered" evidence="1">
    <location>
        <begin position="390"/>
        <end position="431"/>
    </location>
</feature>
<organism evidence="2 3">
    <name type="scientific">Cucumis melo var. makuwa</name>
    <name type="common">Oriental melon</name>
    <dbReference type="NCBI Taxonomy" id="1194695"/>
    <lineage>
        <taxon>Eukaryota</taxon>
        <taxon>Viridiplantae</taxon>
        <taxon>Streptophyta</taxon>
        <taxon>Embryophyta</taxon>
        <taxon>Tracheophyta</taxon>
        <taxon>Spermatophyta</taxon>
        <taxon>Magnoliopsida</taxon>
        <taxon>eudicotyledons</taxon>
        <taxon>Gunneridae</taxon>
        <taxon>Pentapetalae</taxon>
        <taxon>rosids</taxon>
        <taxon>fabids</taxon>
        <taxon>Cucurbitales</taxon>
        <taxon>Cucurbitaceae</taxon>
        <taxon>Benincaseae</taxon>
        <taxon>Cucumis</taxon>
    </lineage>
</organism>
<dbReference type="GO" id="GO:0016301">
    <property type="term" value="F:kinase activity"/>
    <property type="evidence" value="ECO:0007669"/>
    <property type="project" value="UniProtKB-KW"/>
</dbReference>
<feature type="compositionally biased region" description="Basic and acidic residues" evidence="1">
    <location>
        <begin position="415"/>
        <end position="430"/>
    </location>
</feature>
<dbReference type="EMBL" id="SSTD01008482">
    <property type="protein sequence ID" value="TYK15495.1"/>
    <property type="molecule type" value="Genomic_DNA"/>
</dbReference>